<keyword evidence="3" id="KW-0347">Helicase</keyword>
<dbReference type="CDD" id="cd18805">
    <property type="entry name" value="SF2_C_suv3"/>
    <property type="match status" value="1"/>
</dbReference>
<dbReference type="Pfam" id="PF22527">
    <property type="entry name" value="DEXQc_Suv3"/>
    <property type="match status" value="1"/>
</dbReference>
<reference evidence="7 8" key="1">
    <citation type="journal article" date="2019" name="Nat. Ecol. Evol.">
        <title>Megaphylogeny resolves global patterns of mushroom evolution.</title>
        <authorList>
            <person name="Varga T."/>
            <person name="Krizsan K."/>
            <person name="Foldi C."/>
            <person name="Dima B."/>
            <person name="Sanchez-Garcia M."/>
            <person name="Sanchez-Ramirez S."/>
            <person name="Szollosi G.J."/>
            <person name="Szarkandi J.G."/>
            <person name="Papp V."/>
            <person name="Albert L."/>
            <person name="Andreopoulos W."/>
            <person name="Angelini C."/>
            <person name="Antonin V."/>
            <person name="Barry K.W."/>
            <person name="Bougher N.L."/>
            <person name="Buchanan P."/>
            <person name="Buyck B."/>
            <person name="Bense V."/>
            <person name="Catcheside P."/>
            <person name="Chovatia M."/>
            <person name="Cooper J."/>
            <person name="Damon W."/>
            <person name="Desjardin D."/>
            <person name="Finy P."/>
            <person name="Geml J."/>
            <person name="Haridas S."/>
            <person name="Hughes K."/>
            <person name="Justo A."/>
            <person name="Karasinski D."/>
            <person name="Kautmanova I."/>
            <person name="Kiss B."/>
            <person name="Kocsube S."/>
            <person name="Kotiranta H."/>
            <person name="LaButti K.M."/>
            <person name="Lechner B.E."/>
            <person name="Liimatainen K."/>
            <person name="Lipzen A."/>
            <person name="Lukacs Z."/>
            <person name="Mihaltcheva S."/>
            <person name="Morgado L.N."/>
            <person name="Niskanen T."/>
            <person name="Noordeloos M.E."/>
            <person name="Ohm R.A."/>
            <person name="Ortiz-Santana B."/>
            <person name="Ovrebo C."/>
            <person name="Racz N."/>
            <person name="Riley R."/>
            <person name="Savchenko A."/>
            <person name="Shiryaev A."/>
            <person name="Soop K."/>
            <person name="Spirin V."/>
            <person name="Szebenyi C."/>
            <person name="Tomsovsky M."/>
            <person name="Tulloss R.E."/>
            <person name="Uehling J."/>
            <person name="Grigoriev I.V."/>
            <person name="Vagvolgyi C."/>
            <person name="Papp T."/>
            <person name="Martin F.M."/>
            <person name="Miettinen O."/>
            <person name="Hibbett D.S."/>
            <person name="Nagy L.G."/>
        </authorList>
    </citation>
    <scope>NUCLEOTIDE SEQUENCE [LARGE SCALE GENOMIC DNA]</scope>
    <source>
        <strain evidence="7 8">OMC1185</strain>
    </source>
</reference>
<evidence type="ECO:0000313" key="8">
    <source>
        <dbReference type="Proteomes" id="UP000305948"/>
    </source>
</evidence>
<evidence type="ECO:0000256" key="5">
    <source>
        <dbReference type="SAM" id="MobiDB-lite"/>
    </source>
</evidence>
<gene>
    <name evidence="7" type="ORF">OE88DRAFT_1639767</name>
</gene>
<keyword evidence="1" id="KW-0547">Nucleotide-binding</keyword>
<dbReference type="InterPro" id="IPR022192">
    <property type="entry name" value="SUV3_C"/>
</dbReference>
<dbReference type="PANTHER" id="PTHR12131:SF1">
    <property type="entry name" value="ATP-DEPENDENT RNA HELICASE SUPV3L1, MITOCHONDRIAL-RELATED"/>
    <property type="match status" value="1"/>
</dbReference>
<keyword evidence="4" id="KW-0067">ATP-binding</keyword>
<dbReference type="FunFam" id="3.40.50.300:FF:000957">
    <property type="entry name" value="ATP-dependent RNA helicase SUV3L, mitochondrial"/>
    <property type="match status" value="1"/>
</dbReference>
<dbReference type="OrthoDB" id="6692397at2759"/>
<evidence type="ECO:0000256" key="3">
    <source>
        <dbReference type="ARBA" id="ARBA00022806"/>
    </source>
</evidence>
<evidence type="ECO:0000256" key="2">
    <source>
        <dbReference type="ARBA" id="ARBA00022801"/>
    </source>
</evidence>
<dbReference type="Gene3D" id="3.40.50.300">
    <property type="entry name" value="P-loop containing nucleotide triphosphate hydrolases"/>
    <property type="match status" value="2"/>
</dbReference>
<dbReference type="SMART" id="SM00490">
    <property type="entry name" value="HELICc"/>
    <property type="match status" value="1"/>
</dbReference>
<dbReference type="Gene3D" id="1.20.58.1080">
    <property type="match status" value="1"/>
</dbReference>
<dbReference type="InterPro" id="IPR001650">
    <property type="entry name" value="Helicase_C-like"/>
</dbReference>
<dbReference type="PANTHER" id="PTHR12131">
    <property type="entry name" value="ATP-DEPENDENT RNA AND DNA HELICASE"/>
    <property type="match status" value="1"/>
</dbReference>
<accession>A0A5C3MJW2</accession>
<dbReference type="STRING" id="5364.A0A5C3MJW2"/>
<keyword evidence="2 7" id="KW-0378">Hydrolase</keyword>
<feature type="compositionally biased region" description="Low complexity" evidence="5">
    <location>
        <begin position="556"/>
        <end position="574"/>
    </location>
</feature>
<evidence type="ECO:0000259" key="6">
    <source>
        <dbReference type="PROSITE" id="PS51194"/>
    </source>
</evidence>
<dbReference type="InterPro" id="IPR027417">
    <property type="entry name" value="P-loop_NTPase"/>
</dbReference>
<name>A0A5C3MJW2_9AGAM</name>
<dbReference type="GO" id="GO:0005524">
    <property type="term" value="F:ATP binding"/>
    <property type="evidence" value="ECO:0007669"/>
    <property type="project" value="UniProtKB-KW"/>
</dbReference>
<proteinExistence type="predicted"/>
<dbReference type="EMBL" id="ML213541">
    <property type="protein sequence ID" value="TFK45530.1"/>
    <property type="molecule type" value="Genomic_DNA"/>
</dbReference>
<dbReference type="InterPro" id="IPR055206">
    <property type="entry name" value="DEXQc_SUV3"/>
</dbReference>
<evidence type="ECO:0000313" key="7">
    <source>
        <dbReference type="EMBL" id="TFK45530.1"/>
    </source>
</evidence>
<dbReference type="AlphaFoldDB" id="A0A5C3MJW2"/>
<dbReference type="InterPro" id="IPR050699">
    <property type="entry name" value="RNA-DNA_Helicase"/>
</dbReference>
<dbReference type="SUPFAM" id="SSF52540">
    <property type="entry name" value="P-loop containing nucleoside triphosphate hydrolases"/>
    <property type="match status" value="1"/>
</dbReference>
<evidence type="ECO:0000256" key="1">
    <source>
        <dbReference type="ARBA" id="ARBA00022741"/>
    </source>
</evidence>
<dbReference type="GO" id="GO:0016787">
    <property type="term" value="F:hydrolase activity"/>
    <property type="evidence" value="ECO:0007669"/>
    <property type="project" value="UniProtKB-KW"/>
</dbReference>
<protein>
    <submittedName>
        <fullName evidence="7">P-loop containing nucleoside triphosphate hydrolase protein</fullName>
    </submittedName>
</protein>
<dbReference type="Pfam" id="PF12513">
    <property type="entry name" value="SUV3_C"/>
    <property type="match status" value="1"/>
</dbReference>
<dbReference type="GO" id="GO:0045025">
    <property type="term" value="C:mitochondrial degradosome"/>
    <property type="evidence" value="ECO:0007669"/>
    <property type="project" value="TreeGrafter"/>
</dbReference>
<dbReference type="GO" id="GO:0000965">
    <property type="term" value="P:mitochondrial RNA 3'-end processing"/>
    <property type="evidence" value="ECO:0007669"/>
    <property type="project" value="TreeGrafter"/>
</dbReference>
<dbReference type="Pfam" id="PF00271">
    <property type="entry name" value="Helicase_C"/>
    <property type="match status" value="1"/>
</dbReference>
<evidence type="ECO:0000256" key="4">
    <source>
        <dbReference type="ARBA" id="ARBA00022840"/>
    </source>
</evidence>
<dbReference type="GO" id="GO:0004386">
    <property type="term" value="F:helicase activity"/>
    <property type="evidence" value="ECO:0007669"/>
    <property type="project" value="UniProtKB-KW"/>
</dbReference>
<dbReference type="PROSITE" id="PS51194">
    <property type="entry name" value="HELICASE_CTER"/>
    <property type="match status" value="1"/>
</dbReference>
<organism evidence="7 8">
    <name type="scientific">Heliocybe sulcata</name>
    <dbReference type="NCBI Taxonomy" id="5364"/>
    <lineage>
        <taxon>Eukaryota</taxon>
        <taxon>Fungi</taxon>
        <taxon>Dikarya</taxon>
        <taxon>Basidiomycota</taxon>
        <taxon>Agaricomycotina</taxon>
        <taxon>Agaricomycetes</taxon>
        <taxon>Gloeophyllales</taxon>
        <taxon>Gloeophyllaceae</taxon>
        <taxon>Heliocybe</taxon>
    </lineage>
</organism>
<feature type="region of interest" description="Disordered" evidence="5">
    <location>
        <begin position="551"/>
        <end position="574"/>
    </location>
</feature>
<feature type="domain" description="Helicase C-terminal" evidence="6">
    <location>
        <begin position="194"/>
        <end position="354"/>
    </location>
</feature>
<keyword evidence="8" id="KW-1185">Reference proteome</keyword>
<sequence length="574" mass="62497">MRRKVIMHVGPTNSGKTHNALRALAAARSGCYAGPLRLLAHEIADRLNNGQIIPLGAELKSDVEVDVNTNLDVGAAPVVTSSGDGRYSRPCNLITGELRIMVEPSTGLMSSTIEMMNFTRYYDVAVIDEIQMIADPGRGSSWSYAVLGVRAKELHLCGEESAVPIIEAMLKDIGDELIVNRYERLTPLVVADKSLQGDLSTIQPGDCIVAFSRSAILDLKDKVEQMTGLRAAVVYGRLPPEVRNTQAALFNDPNSGYDVLVGSDAIGMGLNLKIKRMVFHSMHKFNGIKELPLSISQTKQIAGRAGRYGLHGDSNSGGVVTTLLEADLPLLRETMAKAAPSLPRAFIRSNEDIQGKLYDQLPSGTSLKTLFEAERCLAKISKPYELETVDTLAIGYELMDTMGKVLPLADRLGLVQMPLPQRDPRVAHFARNLAAAMRATGTARLQDLVQDTDMFSSLVEVLDHSESEKPILFADEHLQCLESLDKALSAYAWLSYRNNVVFPDQEVNAILKEKTEKAIEICLVSLSKLEEDSQAKAFSIKRGTKLAKKVKRGAAAKRGGAAKRGSARSGKVKV</sequence>
<dbReference type="Proteomes" id="UP000305948">
    <property type="component" value="Unassembled WGS sequence"/>
</dbReference>